<evidence type="ECO:0000313" key="3">
    <source>
        <dbReference type="EMBL" id="GAA1661264.1"/>
    </source>
</evidence>
<dbReference type="RefSeq" id="WP_344050549.1">
    <property type="nucleotide sequence ID" value="NZ_BAAAPK010000001.1"/>
</dbReference>
<organism evidence="3 4">
    <name type="scientific">Microbacterium lacus</name>
    <dbReference type="NCBI Taxonomy" id="415217"/>
    <lineage>
        <taxon>Bacteria</taxon>
        <taxon>Bacillati</taxon>
        <taxon>Actinomycetota</taxon>
        <taxon>Actinomycetes</taxon>
        <taxon>Micrococcales</taxon>
        <taxon>Microbacteriaceae</taxon>
        <taxon>Microbacterium</taxon>
    </lineage>
</organism>
<reference evidence="3 4" key="1">
    <citation type="journal article" date="2019" name="Int. J. Syst. Evol. Microbiol.">
        <title>The Global Catalogue of Microorganisms (GCM) 10K type strain sequencing project: providing services to taxonomists for standard genome sequencing and annotation.</title>
        <authorList>
            <consortium name="The Broad Institute Genomics Platform"/>
            <consortium name="The Broad Institute Genome Sequencing Center for Infectious Disease"/>
            <person name="Wu L."/>
            <person name="Ma J."/>
        </authorList>
    </citation>
    <scope>NUCLEOTIDE SEQUENCE [LARGE SCALE GENOMIC DNA]</scope>
    <source>
        <strain evidence="3 4">JCM 15575</strain>
    </source>
</reference>
<dbReference type="Gene3D" id="3.40.50.300">
    <property type="entry name" value="P-loop containing nucleotide triphosphate hydrolases"/>
    <property type="match status" value="1"/>
</dbReference>
<feature type="compositionally biased region" description="Low complexity" evidence="1">
    <location>
        <begin position="9"/>
        <end position="23"/>
    </location>
</feature>
<dbReference type="InterPro" id="IPR002586">
    <property type="entry name" value="CobQ/CobB/MinD/ParA_Nub-bd_dom"/>
</dbReference>
<dbReference type="Pfam" id="PF01656">
    <property type="entry name" value="CbiA"/>
    <property type="match status" value="1"/>
</dbReference>
<dbReference type="InterPro" id="IPR027417">
    <property type="entry name" value="P-loop_NTPase"/>
</dbReference>
<feature type="compositionally biased region" description="Low complexity" evidence="1">
    <location>
        <begin position="143"/>
        <end position="156"/>
    </location>
</feature>
<evidence type="ECO:0000313" key="4">
    <source>
        <dbReference type="Proteomes" id="UP001500596"/>
    </source>
</evidence>
<accession>A0ABN2FWZ8</accession>
<sequence>MTTLTHPRAFATVTGPTATFTTPDGRTEPVTAHSGEDIRTAIVRLATREARRTGAPVELVTSGDRGEHHLLIGITGPLGPLPTTPTHTPELTSGEAHAAPAEGVPAEASGADHALRREVRERAPQPAQDTTPSTPAAELPARPTFLTPTPASTTPTGGWRGVLCRLGIRTAPSRAEQERRARVEVVSRHWAGCRTIAVVNGKGGVGKTMTTAMLAAVFARHGGGGVLAWDNNDTRGTLGWRTQQGRYDTTLRDLLPAAPDLLSPTAGVSEITRFVHHQPADRYDVLRSNPELLATDQRIATPEFDLLMKVAARYYRLVIFDSGNDESADRWLRMIDSSHQLVLPTLAAPESAESAALLLDALRARDARSAALADRAVVIVTESEPSTIAARRIAEKFAGHVRQVEIIPFDPALKSGPLRFEALHRRTQDAWVRAAAATAETL</sequence>
<dbReference type="PANTHER" id="PTHR43384:SF14">
    <property type="entry name" value="ESX-1 SECRETION-ASSOCIATED PROTEIN ESPI"/>
    <property type="match status" value="1"/>
</dbReference>
<name>A0ABN2FWZ8_9MICO</name>
<comment type="caution">
    <text evidence="3">The sequence shown here is derived from an EMBL/GenBank/DDBJ whole genome shotgun (WGS) entry which is preliminary data.</text>
</comment>
<dbReference type="SUPFAM" id="SSF52540">
    <property type="entry name" value="P-loop containing nucleoside triphosphate hydrolases"/>
    <property type="match status" value="1"/>
</dbReference>
<feature type="domain" description="CobQ/CobB/MinD/ParA nucleotide binding" evidence="2">
    <location>
        <begin position="196"/>
        <end position="417"/>
    </location>
</feature>
<protein>
    <recommendedName>
        <fullName evidence="2">CobQ/CobB/MinD/ParA nucleotide binding domain-containing protein</fullName>
    </recommendedName>
</protein>
<evidence type="ECO:0000259" key="2">
    <source>
        <dbReference type="Pfam" id="PF01656"/>
    </source>
</evidence>
<dbReference type="Proteomes" id="UP001500596">
    <property type="component" value="Unassembled WGS sequence"/>
</dbReference>
<keyword evidence="4" id="KW-1185">Reference proteome</keyword>
<dbReference type="EMBL" id="BAAAPK010000001">
    <property type="protein sequence ID" value="GAA1661264.1"/>
    <property type="molecule type" value="Genomic_DNA"/>
</dbReference>
<dbReference type="PANTHER" id="PTHR43384">
    <property type="entry name" value="SEPTUM SITE-DETERMINING PROTEIN MIND HOMOLOG, CHLOROPLASTIC-RELATED"/>
    <property type="match status" value="1"/>
</dbReference>
<feature type="region of interest" description="Disordered" evidence="1">
    <location>
        <begin position="74"/>
        <end position="158"/>
    </location>
</feature>
<feature type="region of interest" description="Disordered" evidence="1">
    <location>
        <begin position="1"/>
        <end position="31"/>
    </location>
</feature>
<feature type="compositionally biased region" description="Basic and acidic residues" evidence="1">
    <location>
        <begin position="113"/>
        <end position="123"/>
    </location>
</feature>
<gene>
    <name evidence="3" type="ORF">GCM10009807_01200</name>
</gene>
<evidence type="ECO:0000256" key="1">
    <source>
        <dbReference type="SAM" id="MobiDB-lite"/>
    </source>
</evidence>
<dbReference type="InterPro" id="IPR050625">
    <property type="entry name" value="ParA/MinD_ATPase"/>
</dbReference>
<proteinExistence type="predicted"/>